<evidence type="ECO:0000256" key="11">
    <source>
        <dbReference type="SAM" id="Phobius"/>
    </source>
</evidence>
<dbReference type="Pfam" id="PF23211">
    <property type="entry name" value="LRR_LRWD1"/>
    <property type="match status" value="1"/>
</dbReference>
<reference evidence="13" key="1">
    <citation type="submission" date="2023-10" db="EMBL/GenBank/DDBJ databases">
        <title>Chromosome-level genome of the transformable northern wattle, Acacia crassicarpa.</title>
        <authorList>
            <person name="Massaro I."/>
            <person name="Sinha N.R."/>
            <person name="Poethig S."/>
            <person name="Leichty A.R."/>
        </authorList>
    </citation>
    <scope>NUCLEOTIDE SEQUENCE</scope>
    <source>
        <strain evidence="13">Acra3RX</strain>
        <tissue evidence="13">Leaf</tissue>
    </source>
</reference>
<dbReference type="GO" id="GO:0016020">
    <property type="term" value="C:membrane"/>
    <property type="evidence" value="ECO:0007669"/>
    <property type="project" value="UniProtKB-SubCell"/>
</dbReference>
<dbReference type="InterPro" id="IPR056363">
    <property type="entry name" value="LRR_LRWD1_dom"/>
</dbReference>
<dbReference type="AlphaFoldDB" id="A0AAE1JWR3"/>
<comment type="similarity">
    <text evidence="2">Belongs to the RLP family.</text>
</comment>
<keyword evidence="6" id="KW-0677">Repeat</keyword>
<keyword evidence="9" id="KW-0675">Receptor</keyword>
<feature type="domain" description="Leucine-rich repeat and WD repeat-containing protein 1 LRR" evidence="12">
    <location>
        <begin position="47"/>
        <end position="134"/>
    </location>
</feature>
<evidence type="ECO:0000256" key="6">
    <source>
        <dbReference type="ARBA" id="ARBA00022737"/>
    </source>
</evidence>
<dbReference type="PRINTS" id="PR00019">
    <property type="entry name" value="LEURICHRPT"/>
</dbReference>
<keyword evidence="4 11" id="KW-0812">Transmembrane</keyword>
<dbReference type="Gene3D" id="3.80.10.10">
    <property type="entry name" value="Ribonuclease Inhibitor"/>
    <property type="match status" value="1"/>
</dbReference>
<dbReference type="PANTHER" id="PTHR48063">
    <property type="entry name" value="LRR RECEPTOR-LIKE KINASE"/>
    <property type="match status" value="1"/>
</dbReference>
<evidence type="ECO:0000256" key="9">
    <source>
        <dbReference type="ARBA" id="ARBA00023170"/>
    </source>
</evidence>
<dbReference type="EMBL" id="JAWXYG010000004">
    <property type="protein sequence ID" value="KAK4275548.1"/>
    <property type="molecule type" value="Genomic_DNA"/>
</dbReference>
<evidence type="ECO:0000256" key="1">
    <source>
        <dbReference type="ARBA" id="ARBA00004479"/>
    </source>
</evidence>
<evidence type="ECO:0000256" key="10">
    <source>
        <dbReference type="ARBA" id="ARBA00023180"/>
    </source>
</evidence>
<evidence type="ECO:0000256" key="7">
    <source>
        <dbReference type="ARBA" id="ARBA00022989"/>
    </source>
</evidence>
<comment type="subcellular location">
    <subcellularLocation>
        <location evidence="1">Membrane</location>
        <topology evidence="1">Single-pass type I membrane protein</topology>
    </subcellularLocation>
</comment>
<evidence type="ECO:0000259" key="12">
    <source>
        <dbReference type="Pfam" id="PF23211"/>
    </source>
</evidence>
<keyword evidence="10" id="KW-0325">Glycoprotein</keyword>
<gene>
    <name evidence="13" type="ORF">QN277_018609</name>
</gene>
<dbReference type="InterPro" id="IPR046956">
    <property type="entry name" value="RLP23-like"/>
</dbReference>
<keyword evidence="8 11" id="KW-0472">Membrane</keyword>
<sequence length="218" mass="24856">MPLRRYLKIDLHTKGQQLEYQKNLRLLRIIDLSANKLSGEIPVQLFKLTKLNSLNLSNNHLIGDIPNQIGELKDLESLDFSNNHLHGNIPQSMSSLSFLSVLNLSHNNFSGKIPLGTQLQGFDAWSYTGNPELCGPPLQKKCTIPEKPDNIEQVEGNDYDTFLKSLYLGMGVGFAVGFWVVCGSLFLNREWRHTYFRFFDGVIDRIYVVVAIKLQRFL</sequence>
<comment type="caution">
    <text evidence="13">The sequence shown here is derived from an EMBL/GenBank/DDBJ whole genome shotgun (WGS) entry which is preliminary data.</text>
</comment>
<proteinExistence type="inferred from homology"/>
<keyword evidence="7 11" id="KW-1133">Transmembrane helix</keyword>
<dbReference type="InterPro" id="IPR001611">
    <property type="entry name" value="Leu-rich_rpt"/>
</dbReference>
<organism evidence="13 14">
    <name type="scientific">Acacia crassicarpa</name>
    <name type="common">northern wattle</name>
    <dbReference type="NCBI Taxonomy" id="499986"/>
    <lineage>
        <taxon>Eukaryota</taxon>
        <taxon>Viridiplantae</taxon>
        <taxon>Streptophyta</taxon>
        <taxon>Embryophyta</taxon>
        <taxon>Tracheophyta</taxon>
        <taxon>Spermatophyta</taxon>
        <taxon>Magnoliopsida</taxon>
        <taxon>eudicotyledons</taxon>
        <taxon>Gunneridae</taxon>
        <taxon>Pentapetalae</taxon>
        <taxon>rosids</taxon>
        <taxon>fabids</taxon>
        <taxon>Fabales</taxon>
        <taxon>Fabaceae</taxon>
        <taxon>Caesalpinioideae</taxon>
        <taxon>mimosoid clade</taxon>
        <taxon>Acacieae</taxon>
        <taxon>Acacia</taxon>
    </lineage>
</organism>
<evidence type="ECO:0000256" key="8">
    <source>
        <dbReference type="ARBA" id="ARBA00023136"/>
    </source>
</evidence>
<evidence type="ECO:0000256" key="5">
    <source>
        <dbReference type="ARBA" id="ARBA00022729"/>
    </source>
</evidence>
<keyword evidence="3" id="KW-0433">Leucine-rich repeat</keyword>
<protein>
    <recommendedName>
        <fullName evidence="12">Leucine-rich repeat and WD repeat-containing protein 1 LRR domain-containing protein</fullName>
    </recommendedName>
</protein>
<keyword evidence="5" id="KW-0732">Signal</keyword>
<dbReference type="FunFam" id="3.80.10.10:FF:000111">
    <property type="entry name" value="LRR receptor-like serine/threonine-protein kinase ERECTA"/>
    <property type="match status" value="1"/>
</dbReference>
<dbReference type="InterPro" id="IPR032675">
    <property type="entry name" value="LRR_dom_sf"/>
</dbReference>
<name>A0AAE1JWR3_9FABA</name>
<dbReference type="SUPFAM" id="SSF52058">
    <property type="entry name" value="L domain-like"/>
    <property type="match status" value="1"/>
</dbReference>
<keyword evidence="14" id="KW-1185">Reference proteome</keyword>
<feature type="transmembrane region" description="Helical" evidence="11">
    <location>
        <begin position="166"/>
        <end position="187"/>
    </location>
</feature>
<dbReference type="PROSITE" id="PS51450">
    <property type="entry name" value="LRR"/>
    <property type="match status" value="1"/>
</dbReference>
<dbReference type="Proteomes" id="UP001293593">
    <property type="component" value="Unassembled WGS sequence"/>
</dbReference>
<evidence type="ECO:0000256" key="3">
    <source>
        <dbReference type="ARBA" id="ARBA00022614"/>
    </source>
</evidence>
<dbReference type="PANTHER" id="PTHR48063:SF52">
    <property type="entry name" value="LRR RECEPTOR-LIKE KINASE FAMILY PROTEIN"/>
    <property type="match status" value="1"/>
</dbReference>
<evidence type="ECO:0000313" key="13">
    <source>
        <dbReference type="EMBL" id="KAK4275548.1"/>
    </source>
</evidence>
<evidence type="ECO:0000313" key="14">
    <source>
        <dbReference type="Proteomes" id="UP001293593"/>
    </source>
</evidence>
<accession>A0AAE1JWR3</accession>
<evidence type="ECO:0000256" key="4">
    <source>
        <dbReference type="ARBA" id="ARBA00022692"/>
    </source>
</evidence>
<evidence type="ECO:0000256" key="2">
    <source>
        <dbReference type="ARBA" id="ARBA00009592"/>
    </source>
</evidence>